<reference evidence="4 5" key="1">
    <citation type="submission" date="2015-10" db="EMBL/GenBank/DDBJ databases">
        <title>Draft genome sequence of Streptomyces sp. RV15, isolated from a marine sponge.</title>
        <authorList>
            <person name="Ruckert C."/>
            <person name="Abdelmohsen U.R."/>
            <person name="Winkler A."/>
            <person name="Hentschel U."/>
            <person name="Kalinowski J."/>
            <person name="Kampfer P."/>
            <person name="Glaeser S."/>
        </authorList>
    </citation>
    <scope>NUCLEOTIDE SEQUENCE [LARGE SCALE GENOMIC DNA]</scope>
    <source>
        <strain evidence="4 5">RV15</strain>
    </source>
</reference>
<gene>
    <name evidence="4" type="ORF">AQJ91_42730</name>
</gene>
<keyword evidence="5" id="KW-1185">Reference proteome</keyword>
<sequence>MGWLGLEERGALVIGAGGLGTACARALAEAGARPVVVDADETRLKALREDPVLAAADVRTVTADLTSSEACERAVTTAARELGGLDVLVHAVGTNDRRPVVDTPDDVWDRIVTLNLSSAFWTGRAAGRLMREQGRGSMVFFSSVSSRLAHRHHAPYAASKGGLDQLVKVMAREWAADGVTVNAVAPGYTETELTRAYLDRPGMREEMTSLVPAGRLGTPQDVVGAVLFLASARASFVTGQVLYVDGGRTLI</sequence>
<name>A0A101UQS9_9ACTN</name>
<evidence type="ECO:0000256" key="2">
    <source>
        <dbReference type="ARBA" id="ARBA00023002"/>
    </source>
</evidence>
<comment type="similarity">
    <text evidence="1">Belongs to the short-chain dehydrogenases/reductases (SDR) family.</text>
</comment>
<dbReference type="Pfam" id="PF13561">
    <property type="entry name" value="adh_short_C2"/>
    <property type="match status" value="1"/>
</dbReference>
<dbReference type="FunFam" id="3.40.50.720:FF:000084">
    <property type="entry name" value="Short-chain dehydrogenase reductase"/>
    <property type="match status" value="1"/>
</dbReference>
<dbReference type="AlphaFoldDB" id="A0A101UQS9"/>
<dbReference type="PANTHER" id="PTHR42760:SF133">
    <property type="entry name" value="3-OXOACYL-[ACYL-CARRIER-PROTEIN] REDUCTASE"/>
    <property type="match status" value="1"/>
</dbReference>
<dbReference type="PANTHER" id="PTHR42760">
    <property type="entry name" value="SHORT-CHAIN DEHYDROGENASES/REDUCTASES FAMILY MEMBER"/>
    <property type="match status" value="1"/>
</dbReference>
<dbReference type="InterPro" id="IPR020904">
    <property type="entry name" value="Sc_DH/Rdtase_CS"/>
</dbReference>
<dbReference type="InterPro" id="IPR036291">
    <property type="entry name" value="NAD(P)-bd_dom_sf"/>
</dbReference>
<keyword evidence="2" id="KW-0560">Oxidoreductase</keyword>
<dbReference type="PRINTS" id="PR00081">
    <property type="entry name" value="GDHRDH"/>
</dbReference>
<dbReference type="EMBL" id="LMXB01000119">
    <property type="protein sequence ID" value="KUO15175.1"/>
    <property type="molecule type" value="Genomic_DNA"/>
</dbReference>
<dbReference type="InterPro" id="IPR057326">
    <property type="entry name" value="KR_dom"/>
</dbReference>
<evidence type="ECO:0000256" key="1">
    <source>
        <dbReference type="ARBA" id="ARBA00006484"/>
    </source>
</evidence>
<dbReference type="InterPro" id="IPR002347">
    <property type="entry name" value="SDR_fam"/>
</dbReference>
<dbReference type="PROSITE" id="PS00061">
    <property type="entry name" value="ADH_SHORT"/>
    <property type="match status" value="1"/>
</dbReference>
<dbReference type="STRING" id="909626.AQJ91_42730"/>
<dbReference type="PRINTS" id="PR00080">
    <property type="entry name" value="SDRFAMILY"/>
</dbReference>
<accession>A0A101UQS9</accession>
<comment type="caution">
    <text evidence="4">The sequence shown here is derived from an EMBL/GenBank/DDBJ whole genome shotgun (WGS) entry which is preliminary data.</text>
</comment>
<proteinExistence type="inferred from homology"/>
<dbReference type="RefSeq" id="WP_067033770.1">
    <property type="nucleotide sequence ID" value="NZ_KQ949121.1"/>
</dbReference>
<feature type="domain" description="Ketoreductase" evidence="3">
    <location>
        <begin position="10"/>
        <end position="187"/>
    </location>
</feature>
<dbReference type="Gene3D" id="3.40.50.720">
    <property type="entry name" value="NAD(P)-binding Rossmann-like Domain"/>
    <property type="match status" value="1"/>
</dbReference>
<dbReference type="Proteomes" id="UP000053260">
    <property type="component" value="Unassembled WGS sequence"/>
</dbReference>
<organism evidence="4 5">
    <name type="scientific">Streptomyces dysideae</name>
    <dbReference type="NCBI Taxonomy" id="909626"/>
    <lineage>
        <taxon>Bacteria</taxon>
        <taxon>Bacillati</taxon>
        <taxon>Actinomycetota</taxon>
        <taxon>Actinomycetes</taxon>
        <taxon>Kitasatosporales</taxon>
        <taxon>Streptomycetaceae</taxon>
        <taxon>Streptomyces</taxon>
    </lineage>
</organism>
<dbReference type="SMART" id="SM00822">
    <property type="entry name" value="PKS_KR"/>
    <property type="match status" value="1"/>
</dbReference>
<dbReference type="GO" id="GO:0016616">
    <property type="term" value="F:oxidoreductase activity, acting on the CH-OH group of donors, NAD or NADP as acceptor"/>
    <property type="evidence" value="ECO:0007669"/>
    <property type="project" value="UniProtKB-ARBA"/>
</dbReference>
<dbReference type="OrthoDB" id="286404at2"/>
<evidence type="ECO:0000313" key="5">
    <source>
        <dbReference type="Proteomes" id="UP000053260"/>
    </source>
</evidence>
<protein>
    <submittedName>
        <fullName evidence="4">Oxidoreductase</fullName>
    </submittedName>
</protein>
<evidence type="ECO:0000259" key="3">
    <source>
        <dbReference type="SMART" id="SM00822"/>
    </source>
</evidence>
<evidence type="ECO:0000313" key="4">
    <source>
        <dbReference type="EMBL" id="KUO15175.1"/>
    </source>
</evidence>
<dbReference type="CDD" id="cd05233">
    <property type="entry name" value="SDR_c"/>
    <property type="match status" value="1"/>
</dbReference>
<dbReference type="SUPFAM" id="SSF51735">
    <property type="entry name" value="NAD(P)-binding Rossmann-fold domains"/>
    <property type="match status" value="1"/>
</dbReference>